<dbReference type="OrthoDB" id="7667486at2759"/>
<keyword evidence="1" id="KW-1185">Reference proteome</keyword>
<sequence length="127" mass="14609">MVNIGGEIYCVETQLNMAHSCGEGTVMIRILMDGILKKNELLHCTYSGHQPPRNLGKSNEPKVYRALHSKAKVVIIKYTLEYAKSQGWKKKTKHDSAPYKWIDLQQTMTQKIGEIKRAYQKNLDMKK</sequence>
<dbReference type="GeneID" id="112456783"/>
<protein>
    <submittedName>
        <fullName evidence="2">Uncharacterized protein LOC112456783</fullName>
    </submittedName>
</protein>
<dbReference type="Proteomes" id="UP000504618">
    <property type="component" value="Unplaced"/>
</dbReference>
<reference evidence="2" key="1">
    <citation type="submission" date="2025-08" db="UniProtKB">
        <authorList>
            <consortium name="RefSeq"/>
        </authorList>
    </citation>
    <scope>IDENTIFICATION</scope>
    <source>
        <tissue evidence="2">Whole body</tissue>
    </source>
</reference>
<accession>A0A6J1Q0U0</accession>
<dbReference type="RefSeq" id="XP_024875303.1">
    <property type="nucleotide sequence ID" value="XM_025019535.1"/>
</dbReference>
<name>A0A6J1Q0U0_9HYME</name>
<dbReference type="AlphaFoldDB" id="A0A6J1Q0U0"/>
<organism evidence="1 2">
    <name type="scientific">Temnothorax curvispinosus</name>
    <dbReference type="NCBI Taxonomy" id="300111"/>
    <lineage>
        <taxon>Eukaryota</taxon>
        <taxon>Metazoa</taxon>
        <taxon>Ecdysozoa</taxon>
        <taxon>Arthropoda</taxon>
        <taxon>Hexapoda</taxon>
        <taxon>Insecta</taxon>
        <taxon>Pterygota</taxon>
        <taxon>Neoptera</taxon>
        <taxon>Endopterygota</taxon>
        <taxon>Hymenoptera</taxon>
        <taxon>Apocrita</taxon>
        <taxon>Aculeata</taxon>
        <taxon>Formicoidea</taxon>
        <taxon>Formicidae</taxon>
        <taxon>Myrmicinae</taxon>
        <taxon>Temnothorax</taxon>
    </lineage>
</organism>
<proteinExistence type="predicted"/>
<evidence type="ECO:0000313" key="2">
    <source>
        <dbReference type="RefSeq" id="XP_024875303.1"/>
    </source>
</evidence>
<gene>
    <name evidence="2" type="primary">LOC112456783</name>
</gene>
<evidence type="ECO:0000313" key="1">
    <source>
        <dbReference type="Proteomes" id="UP000504618"/>
    </source>
</evidence>